<feature type="domain" description="Peptidase M13 C-terminal" evidence="9">
    <location>
        <begin position="551"/>
        <end position="743"/>
    </location>
</feature>
<keyword evidence="4" id="KW-0479">Metal-binding</keyword>
<dbReference type="Gene3D" id="3.40.390.10">
    <property type="entry name" value="Collagenase (Catalytic Domain)"/>
    <property type="match status" value="1"/>
</dbReference>
<evidence type="ECO:0000256" key="2">
    <source>
        <dbReference type="ARBA" id="ARBA00007357"/>
    </source>
</evidence>
<keyword evidence="5" id="KW-0378">Hydrolase</keyword>
<evidence type="ECO:0000256" key="5">
    <source>
        <dbReference type="ARBA" id="ARBA00022801"/>
    </source>
</evidence>
<gene>
    <name evidence="11" type="ORF">HAND00432_LOCUS4626</name>
</gene>
<evidence type="ECO:0000256" key="8">
    <source>
        <dbReference type="SAM" id="SignalP"/>
    </source>
</evidence>
<reference evidence="11" key="1">
    <citation type="submission" date="2021-01" db="EMBL/GenBank/DDBJ databases">
        <authorList>
            <person name="Corre E."/>
            <person name="Pelletier E."/>
            <person name="Niang G."/>
            <person name="Scheremetjew M."/>
            <person name="Finn R."/>
            <person name="Kale V."/>
            <person name="Holt S."/>
            <person name="Cochrane G."/>
            <person name="Meng A."/>
            <person name="Brown T."/>
            <person name="Cohen L."/>
        </authorList>
    </citation>
    <scope>NUCLEOTIDE SEQUENCE</scope>
    <source>
        <strain evidence="11">CCMP644</strain>
    </source>
</reference>
<dbReference type="Pfam" id="PF01431">
    <property type="entry name" value="Peptidase_M13"/>
    <property type="match status" value="1"/>
</dbReference>
<dbReference type="PRINTS" id="PR00786">
    <property type="entry name" value="NEPRILYSIN"/>
</dbReference>
<evidence type="ECO:0008006" key="12">
    <source>
        <dbReference type="Google" id="ProtNLM"/>
    </source>
</evidence>
<dbReference type="CDD" id="cd08662">
    <property type="entry name" value="M13"/>
    <property type="match status" value="1"/>
</dbReference>
<dbReference type="GO" id="GO:0004222">
    <property type="term" value="F:metalloendopeptidase activity"/>
    <property type="evidence" value="ECO:0007669"/>
    <property type="project" value="InterPro"/>
</dbReference>
<dbReference type="GO" id="GO:0046872">
    <property type="term" value="F:metal ion binding"/>
    <property type="evidence" value="ECO:0007669"/>
    <property type="project" value="UniProtKB-KW"/>
</dbReference>
<evidence type="ECO:0000313" key="11">
    <source>
        <dbReference type="EMBL" id="CAD8950107.1"/>
    </source>
</evidence>
<dbReference type="GO" id="GO:0016485">
    <property type="term" value="P:protein processing"/>
    <property type="evidence" value="ECO:0007669"/>
    <property type="project" value="TreeGrafter"/>
</dbReference>
<dbReference type="InterPro" id="IPR008753">
    <property type="entry name" value="Peptidase_M13_N"/>
</dbReference>
<evidence type="ECO:0000259" key="10">
    <source>
        <dbReference type="Pfam" id="PF05649"/>
    </source>
</evidence>
<dbReference type="GO" id="GO:0005886">
    <property type="term" value="C:plasma membrane"/>
    <property type="evidence" value="ECO:0007669"/>
    <property type="project" value="TreeGrafter"/>
</dbReference>
<evidence type="ECO:0000256" key="6">
    <source>
        <dbReference type="ARBA" id="ARBA00022833"/>
    </source>
</evidence>
<dbReference type="InterPro" id="IPR042089">
    <property type="entry name" value="Peptidase_M13_dom_2"/>
</dbReference>
<dbReference type="Pfam" id="PF05649">
    <property type="entry name" value="Peptidase_M13_N"/>
    <property type="match status" value="1"/>
</dbReference>
<evidence type="ECO:0000256" key="4">
    <source>
        <dbReference type="ARBA" id="ARBA00022723"/>
    </source>
</evidence>
<comment type="cofactor">
    <cofactor evidence="1">
        <name>Zn(2+)</name>
        <dbReference type="ChEBI" id="CHEBI:29105"/>
    </cofactor>
</comment>
<protein>
    <recommendedName>
        <fullName evidence="12">Peptidase M13 C-terminal domain-containing protein</fullName>
    </recommendedName>
</protein>
<keyword evidence="3" id="KW-0645">Protease</keyword>
<keyword evidence="7" id="KW-0482">Metalloprotease</keyword>
<dbReference type="PANTHER" id="PTHR11733:SF167">
    <property type="entry name" value="FI17812P1-RELATED"/>
    <property type="match status" value="1"/>
</dbReference>
<accession>A0A7S1GVE7</accession>
<feature type="chain" id="PRO_5031376942" description="Peptidase M13 C-terminal domain-containing protein" evidence="8">
    <location>
        <begin position="18"/>
        <end position="746"/>
    </location>
</feature>
<feature type="domain" description="Peptidase M13 N-terminal" evidence="10">
    <location>
        <begin position="99"/>
        <end position="490"/>
    </location>
</feature>
<feature type="signal peptide" evidence="8">
    <location>
        <begin position="1"/>
        <end position="17"/>
    </location>
</feature>
<keyword evidence="8" id="KW-0732">Signal</keyword>
<dbReference type="AlphaFoldDB" id="A0A7S1GVE7"/>
<dbReference type="EMBL" id="HBFX01007700">
    <property type="protein sequence ID" value="CAD8950107.1"/>
    <property type="molecule type" value="Transcribed_RNA"/>
</dbReference>
<keyword evidence="6" id="KW-0862">Zinc</keyword>
<dbReference type="InterPro" id="IPR024079">
    <property type="entry name" value="MetalloPept_cat_dom_sf"/>
</dbReference>
<sequence length="746" mass="83594">MVGLSAVVLCALIVVAATQLHRAPELLSKDADLDAQYLGAEAKGEGGKEFLQRLQRMWFVMEHKGQSGLASEASKLATNMQIASFPDDVKSAINTDVNPCEDFYEFACGKWDKENLHSIPKFQTSWALSWDAAEEKVVDKMISVLEKDDGPAGTYFRACTDVDRIEKEGGKPMDPWFKLIDGIHDHASLVDGVVELNKGGLDHLFSWYIDTDTLDNTKHAFFLAESGGSFPDQSYYTDESAEMKEHRAKFLDRVTHFFTLIGRDKPAEEAQMVLAFETATAAIMQDHTEAYKSHAQKSSWEEMQKLVPSWPWEQWLTKLSECTEPFNGLPKLCTKDHEAVKMVGKPGGRPLYINNRVYFEKLDKLLHDQPLDAIKAKMRWNVVKDSAASLSEAFQDSLLVWYKDLYGVQEKSKRPRKCYYSTTSSVGWATAQLYANKLFNKANIGAAKSMLDNIRGEFRQSIPHADWMSEESRKAAQGKLAAMFFEVGIPTDKEGAVDWPERAEALVGKLGGDYYRNGEVSTRVGIERSFSKLTQTVKRRSWGGSTPLEVNAFYGPESNGLWIPAGILQEPFFDSSHSDAQNYGSVGTILGHEMSHAFDDDGSQYDAEGRLRDWWDAETVKGFKQRSQCISGVFDKYQVMGKHVNGRLTLGEDIADAGGLKFSYRALTASPRTAAEKRLFFTAFAQTWCEVDRKKSAATSVLTDEHAPGKFRVLGALTQFRPFAETWQCPQGSPMAPKDGTRCHLW</sequence>
<dbReference type="PROSITE" id="PS51885">
    <property type="entry name" value="NEPRILYSIN"/>
    <property type="match status" value="1"/>
</dbReference>
<dbReference type="SUPFAM" id="SSF55486">
    <property type="entry name" value="Metalloproteases ('zincins'), catalytic domain"/>
    <property type="match status" value="1"/>
</dbReference>
<evidence type="ECO:0000256" key="1">
    <source>
        <dbReference type="ARBA" id="ARBA00001947"/>
    </source>
</evidence>
<evidence type="ECO:0000259" key="9">
    <source>
        <dbReference type="Pfam" id="PF01431"/>
    </source>
</evidence>
<organism evidence="11">
    <name type="scientific">Hemiselmis andersenii</name>
    <name type="common">Cryptophyte alga</name>
    <dbReference type="NCBI Taxonomy" id="464988"/>
    <lineage>
        <taxon>Eukaryota</taxon>
        <taxon>Cryptophyceae</taxon>
        <taxon>Cryptomonadales</taxon>
        <taxon>Hemiselmidaceae</taxon>
        <taxon>Hemiselmis</taxon>
    </lineage>
</organism>
<evidence type="ECO:0000256" key="3">
    <source>
        <dbReference type="ARBA" id="ARBA00022670"/>
    </source>
</evidence>
<dbReference type="Gene3D" id="1.10.1380.10">
    <property type="entry name" value="Neutral endopeptidase , domain2"/>
    <property type="match status" value="1"/>
</dbReference>
<dbReference type="InterPro" id="IPR018497">
    <property type="entry name" value="Peptidase_M13_C"/>
</dbReference>
<dbReference type="PANTHER" id="PTHR11733">
    <property type="entry name" value="ZINC METALLOPROTEASE FAMILY M13 NEPRILYSIN-RELATED"/>
    <property type="match status" value="1"/>
</dbReference>
<proteinExistence type="inferred from homology"/>
<comment type="similarity">
    <text evidence="2">Belongs to the peptidase M13 family.</text>
</comment>
<evidence type="ECO:0000256" key="7">
    <source>
        <dbReference type="ARBA" id="ARBA00023049"/>
    </source>
</evidence>
<name>A0A7S1GVE7_HEMAN</name>
<dbReference type="InterPro" id="IPR000718">
    <property type="entry name" value="Peptidase_M13"/>
</dbReference>